<sequence>MSSYNKPYKSIDEHIELLKNRGLKITNENFAKNLLKSLNYYNFSGYLYVFENKDPNKRSHRFEDTTFEEVYRFFNIDTKIRQLLFSCISYIEIYMRNVISRCFSELYSDPFLNYKLPNYKNINKNLIKDAENSKEKFIMHYKDKYYSNFPKLPIWISIEIMSLGTLSKFFASSENKLKCEIAKYMNIYHHIYLNSWLYSISFIRNKCAHHSRLLCLPLNKIPIIPKKNNIRLASNYEWNILPKDSLFNFIITLEYLVKKSEIYKTSTLFFINKIYQQLYKLSQDNLLKNKDFLLNEIGIPKNWKGDKFFIS</sequence>
<protein>
    <submittedName>
        <fullName evidence="1">Abi family protein</fullName>
    </submittedName>
</protein>
<gene>
    <name evidence="1" type="ORF">EPJ79_08530</name>
</gene>
<reference evidence="1 2" key="1">
    <citation type="journal article" date="1992" name="Lakartidningen">
        <title>[Penicillin V and not amoxicillin is the first choice preparation in acute otitis].</title>
        <authorList>
            <person name="Kamme C."/>
            <person name="Lundgren K."/>
            <person name="Prellner K."/>
        </authorList>
    </citation>
    <scope>NUCLEOTIDE SEQUENCE [LARGE SCALE GENOMIC DNA]</scope>
    <source>
        <strain evidence="1 2">513A</strain>
    </source>
</reference>
<proteinExistence type="predicted"/>
<dbReference type="AlphaFoldDB" id="A0A5C8D7F9"/>
<comment type="caution">
    <text evidence="1">The sequence shown here is derived from an EMBL/GenBank/DDBJ whole genome shotgun (WGS) entry which is preliminary data.</text>
</comment>
<dbReference type="Proteomes" id="UP000324638">
    <property type="component" value="Unassembled WGS sequence"/>
</dbReference>
<evidence type="ECO:0000313" key="2">
    <source>
        <dbReference type="Proteomes" id="UP000324638"/>
    </source>
</evidence>
<dbReference type="InterPro" id="IPR011664">
    <property type="entry name" value="Abi_system_AbiD/AbiF-like"/>
</dbReference>
<name>A0A5C8D7F9_9SPIR</name>
<organism evidence="1 2">
    <name type="scientific">Brachyspira aalborgi</name>
    <dbReference type="NCBI Taxonomy" id="29522"/>
    <lineage>
        <taxon>Bacteria</taxon>
        <taxon>Pseudomonadati</taxon>
        <taxon>Spirochaetota</taxon>
        <taxon>Spirochaetia</taxon>
        <taxon>Brachyspirales</taxon>
        <taxon>Brachyspiraceae</taxon>
        <taxon>Brachyspira</taxon>
    </lineage>
</organism>
<dbReference type="EMBL" id="SAXU01000001">
    <property type="protein sequence ID" value="TXJ21160.1"/>
    <property type="molecule type" value="Genomic_DNA"/>
</dbReference>
<dbReference type="Pfam" id="PF07751">
    <property type="entry name" value="Abi_2"/>
    <property type="match status" value="1"/>
</dbReference>
<evidence type="ECO:0000313" key="1">
    <source>
        <dbReference type="EMBL" id="TXJ21160.1"/>
    </source>
</evidence>
<accession>A0A5C8D7F9</accession>
<dbReference type="RefSeq" id="WP_147739171.1">
    <property type="nucleotide sequence ID" value="NZ_SAXU01000001.1"/>
</dbReference>